<organism evidence="2 3">
    <name type="scientific">Nicotiana sylvestris</name>
    <name type="common">Wood tobacco</name>
    <name type="synonym">South American tobacco</name>
    <dbReference type="NCBI Taxonomy" id="4096"/>
    <lineage>
        <taxon>Eukaryota</taxon>
        <taxon>Viridiplantae</taxon>
        <taxon>Streptophyta</taxon>
        <taxon>Embryophyta</taxon>
        <taxon>Tracheophyta</taxon>
        <taxon>Spermatophyta</taxon>
        <taxon>Magnoliopsida</taxon>
        <taxon>eudicotyledons</taxon>
        <taxon>Gunneridae</taxon>
        <taxon>Pentapetalae</taxon>
        <taxon>asterids</taxon>
        <taxon>lamiids</taxon>
        <taxon>Solanales</taxon>
        <taxon>Solanaceae</taxon>
        <taxon>Nicotianoideae</taxon>
        <taxon>Nicotianeae</taxon>
        <taxon>Nicotiana</taxon>
    </lineage>
</organism>
<gene>
    <name evidence="3" type="primary">LOC104237396</name>
</gene>
<name>A0A1U7XSI3_NICSY</name>
<evidence type="ECO:0000256" key="1">
    <source>
        <dbReference type="SAM" id="MobiDB-lite"/>
    </source>
</evidence>
<feature type="region of interest" description="Disordered" evidence="1">
    <location>
        <begin position="188"/>
        <end position="207"/>
    </location>
</feature>
<sequence>MCMQRNQGGRAGTSSVGDETAESGTAASAVAGSASAAVGSASVPAAGSSAAAGSASVPAAGSSSVAGSAATPSTMESVTFTPPIIDPSTQQSANVAGGPKRKTNEPRRGGANAGFKRPKAAGYGVLFDSSGTVIQRSGTTDRVVVHNPSTLISSAPTNIELRFKPPRLQWKGKAAVTQRQLQEQSYRRTKSTTTTQATQLHNPHQEAKPQQTLIEVLN</sequence>
<protein>
    <submittedName>
        <fullName evidence="3">Uncharacterized protein C11orf24 homolog</fullName>
    </submittedName>
</protein>
<reference evidence="2" key="1">
    <citation type="journal article" date="2013" name="Genome Biol.">
        <title>Reference genomes and transcriptomes of Nicotiana sylvestris and Nicotiana tomentosiformis.</title>
        <authorList>
            <person name="Sierro N."/>
            <person name="Battey J.N."/>
            <person name="Ouadi S."/>
            <person name="Bovet L."/>
            <person name="Goepfert S."/>
            <person name="Bakaher N."/>
            <person name="Peitsch M.C."/>
            <person name="Ivanov N.V."/>
        </authorList>
    </citation>
    <scope>NUCLEOTIDE SEQUENCE [LARGE SCALE GENOMIC DNA]</scope>
</reference>
<feature type="compositionally biased region" description="Low complexity" evidence="1">
    <location>
        <begin position="23"/>
        <end position="74"/>
    </location>
</feature>
<evidence type="ECO:0000313" key="3">
    <source>
        <dbReference type="RefSeq" id="XP_009789849.1"/>
    </source>
</evidence>
<dbReference type="AlphaFoldDB" id="A0A1U7XSI3"/>
<feature type="compositionally biased region" description="Polar residues" evidence="1">
    <location>
        <begin position="1"/>
        <end position="17"/>
    </location>
</feature>
<reference evidence="3" key="2">
    <citation type="submission" date="2025-08" db="UniProtKB">
        <authorList>
            <consortium name="RefSeq"/>
        </authorList>
    </citation>
    <scope>IDENTIFICATION</scope>
    <source>
        <tissue evidence="3">Leaf</tissue>
    </source>
</reference>
<keyword evidence="2" id="KW-1185">Reference proteome</keyword>
<accession>A0A1U7XSI3</accession>
<evidence type="ECO:0000313" key="2">
    <source>
        <dbReference type="Proteomes" id="UP000189701"/>
    </source>
</evidence>
<proteinExistence type="predicted"/>
<feature type="region of interest" description="Disordered" evidence="1">
    <location>
        <begin position="1"/>
        <end position="117"/>
    </location>
</feature>
<dbReference type="eggNOG" id="ENOG502R8TP">
    <property type="taxonomic scope" value="Eukaryota"/>
</dbReference>
<dbReference type="Proteomes" id="UP000189701">
    <property type="component" value="Unplaced"/>
</dbReference>
<dbReference type="RefSeq" id="XP_009789849.1">
    <property type="nucleotide sequence ID" value="XM_009791547.1"/>
</dbReference>